<keyword evidence="2" id="KW-1185">Reference proteome</keyword>
<comment type="caution">
    <text evidence="1">The sequence shown here is derived from an EMBL/GenBank/DDBJ whole genome shotgun (WGS) entry which is preliminary data.</text>
</comment>
<dbReference type="EMBL" id="JAGIKT010000124">
    <property type="protein sequence ID" value="MBP0116269.1"/>
    <property type="molecule type" value="Genomic_DNA"/>
</dbReference>
<dbReference type="Proteomes" id="UP000669317">
    <property type="component" value="Unassembled WGS sequence"/>
</dbReference>
<sequence>MNYERELHSLAAETLALQFVVAQTLRRLCSLSDEASDLIRQGLDDASNLIEALALHHGERVPAEHLTKAPQVAEELRSSVLGKDKPKA</sequence>
<evidence type="ECO:0000313" key="1">
    <source>
        <dbReference type="EMBL" id="MBP0116269.1"/>
    </source>
</evidence>
<evidence type="ECO:0008006" key="3">
    <source>
        <dbReference type="Google" id="ProtNLM"/>
    </source>
</evidence>
<accession>A0ABS4A774</accession>
<dbReference type="RefSeq" id="WP_209296646.1">
    <property type="nucleotide sequence ID" value="NZ_JAGIKT010000124.1"/>
</dbReference>
<protein>
    <recommendedName>
        <fullName evidence="3">Histidine kinase</fullName>
    </recommendedName>
</protein>
<gene>
    <name evidence="1" type="ORF">JWS04_35485</name>
</gene>
<name>A0ABS4A774_9BRAD</name>
<organism evidence="1 2">
    <name type="scientific">Bradyrhizobium vignae</name>
    <dbReference type="NCBI Taxonomy" id="1549949"/>
    <lineage>
        <taxon>Bacteria</taxon>
        <taxon>Pseudomonadati</taxon>
        <taxon>Pseudomonadota</taxon>
        <taxon>Alphaproteobacteria</taxon>
        <taxon>Hyphomicrobiales</taxon>
        <taxon>Nitrobacteraceae</taxon>
        <taxon>Bradyrhizobium</taxon>
    </lineage>
</organism>
<reference evidence="1 2" key="1">
    <citation type="submission" date="2021-03" db="EMBL/GenBank/DDBJ databases">
        <title>Genome Sequence of Bradyrhizobium vignae strain ISRA400.</title>
        <authorList>
            <person name="Tisa L.S."/>
            <person name="Svistoonoff S."/>
            <person name="Hocher V."/>
            <person name="Fall S."/>
            <person name="Zaiya A."/>
            <person name="Naing D."/>
            <person name="Niang N."/>
            <person name="Diouf A."/>
            <person name="Dasylva M.C."/>
            <person name="Toure O."/>
            <person name="Gueye M."/>
            <person name="Gully D."/>
            <person name="Tisseyre P."/>
            <person name="Simpson S."/>
            <person name="Morris K."/>
            <person name="Thomas W.K."/>
        </authorList>
    </citation>
    <scope>NUCLEOTIDE SEQUENCE [LARGE SCALE GENOMIC DNA]</scope>
    <source>
        <strain evidence="1 2">ISRA400</strain>
    </source>
</reference>
<proteinExistence type="predicted"/>
<evidence type="ECO:0000313" key="2">
    <source>
        <dbReference type="Proteomes" id="UP000669317"/>
    </source>
</evidence>